<feature type="compositionally biased region" description="Polar residues" evidence="6">
    <location>
        <begin position="492"/>
        <end position="506"/>
    </location>
</feature>
<dbReference type="EMBL" id="SKBN01000087">
    <property type="protein sequence ID" value="TGJ83650.1"/>
    <property type="molecule type" value="Genomic_DNA"/>
</dbReference>
<evidence type="ECO:0000256" key="5">
    <source>
        <dbReference type="PROSITE-ProRule" id="PRU00023"/>
    </source>
</evidence>
<feature type="compositionally biased region" description="Basic and acidic residues" evidence="6">
    <location>
        <begin position="478"/>
        <end position="490"/>
    </location>
</feature>
<dbReference type="Pfam" id="PF12796">
    <property type="entry name" value="Ank_2"/>
    <property type="match status" value="2"/>
</dbReference>
<keyword evidence="4 7" id="KW-0472">Membrane</keyword>
<dbReference type="PROSITE" id="PS50088">
    <property type="entry name" value="ANK_REPEAT"/>
    <property type="match status" value="6"/>
</dbReference>
<dbReference type="PROSITE" id="PS50297">
    <property type="entry name" value="ANK_REP_REGION"/>
    <property type="match status" value="6"/>
</dbReference>
<dbReference type="Gene3D" id="1.25.40.20">
    <property type="entry name" value="Ankyrin repeat-containing domain"/>
    <property type="match status" value="4"/>
</dbReference>
<evidence type="ECO:0000256" key="2">
    <source>
        <dbReference type="ARBA" id="ARBA00022692"/>
    </source>
</evidence>
<feature type="transmembrane region" description="Helical" evidence="7">
    <location>
        <begin position="951"/>
        <end position="976"/>
    </location>
</feature>
<dbReference type="InterPro" id="IPR002110">
    <property type="entry name" value="Ankyrin_rpt"/>
</dbReference>
<feature type="repeat" description="ANK" evidence="5">
    <location>
        <begin position="221"/>
        <end position="257"/>
    </location>
</feature>
<feature type="repeat" description="ANK" evidence="5">
    <location>
        <begin position="291"/>
        <end position="312"/>
    </location>
</feature>
<dbReference type="Pfam" id="PF01544">
    <property type="entry name" value="CorA"/>
    <property type="match status" value="1"/>
</dbReference>
<dbReference type="InterPro" id="IPR036770">
    <property type="entry name" value="Ankyrin_rpt-contain_sf"/>
</dbReference>
<feature type="repeat" description="ANK" evidence="5">
    <location>
        <begin position="116"/>
        <end position="148"/>
    </location>
</feature>
<accession>A0A4Z0YWT6</accession>
<dbReference type="InterPro" id="IPR052391">
    <property type="entry name" value="E3_Ligase-Neurotoxin"/>
</dbReference>
<evidence type="ECO:0000256" key="6">
    <source>
        <dbReference type="SAM" id="MobiDB-lite"/>
    </source>
</evidence>
<dbReference type="STRING" id="37992.A0A4Z0YWT6"/>
<gene>
    <name evidence="8" type="ORF">E0Z10_g5092</name>
</gene>
<dbReference type="OrthoDB" id="341259at2759"/>
<dbReference type="Gene3D" id="1.20.58.340">
    <property type="entry name" value="Magnesium transport protein CorA, transmembrane region"/>
    <property type="match status" value="1"/>
</dbReference>
<organism evidence="8 9">
    <name type="scientific">Xylaria hypoxylon</name>
    <dbReference type="NCBI Taxonomy" id="37992"/>
    <lineage>
        <taxon>Eukaryota</taxon>
        <taxon>Fungi</taxon>
        <taxon>Dikarya</taxon>
        <taxon>Ascomycota</taxon>
        <taxon>Pezizomycotina</taxon>
        <taxon>Sordariomycetes</taxon>
        <taxon>Xylariomycetidae</taxon>
        <taxon>Xylariales</taxon>
        <taxon>Xylariaceae</taxon>
        <taxon>Xylaria</taxon>
    </lineage>
</organism>
<dbReference type="GO" id="GO:0046873">
    <property type="term" value="F:metal ion transmembrane transporter activity"/>
    <property type="evidence" value="ECO:0007669"/>
    <property type="project" value="InterPro"/>
</dbReference>
<dbReference type="GO" id="GO:0016020">
    <property type="term" value="C:membrane"/>
    <property type="evidence" value="ECO:0007669"/>
    <property type="project" value="UniProtKB-SubCell"/>
</dbReference>
<dbReference type="SMART" id="SM00248">
    <property type="entry name" value="ANK"/>
    <property type="match status" value="9"/>
</dbReference>
<keyword evidence="3 7" id="KW-1133">Transmembrane helix</keyword>
<feature type="repeat" description="ANK" evidence="5">
    <location>
        <begin position="188"/>
        <end position="220"/>
    </location>
</feature>
<dbReference type="Proteomes" id="UP000297716">
    <property type="component" value="Unassembled WGS sequence"/>
</dbReference>
<feature type="compositionally biased region" description="Basic and acidic residues" evidence="6">
    <location>
        <begin position="1114"/>
        <end position="1123"/>
    </location>
</feature>
<dbReference type="PANTHER" id="PTHR24133:SF40">
    <property type="entry name" value="ANKYRIN REPEAT DOMAIN 44"/>
    <property type="match status" value="1"/>
</dbReference>
<evidence type="ECO:0000256" key="7">
    <source>
        <dbReference type="SAM" id="Phobius"/>
    </source>
</evidence>
<dbReference type="InterPro" id="IPR002523">
    <property type="entry name" value="MgTranspt_CorA/ZnTranspt_ZntB"/>
</dbReference>
<dbReference type="PANTHER" id="PTHR24133">
    <property type="entry name" value="ANKYRIN DOMAIN-CONTAINING"/>
    <property type="match status" value="1"/>
</dbReference>
<comment type="subcellular location">
    <subcellularLocation>
        <location evidence="1">Membrane</location>
        <topology evidence="1">Multi-pass membrane protein</topology>
    </subcellularLocation>
</comment>
<feature type="transmembrane region" description="Helical" evidence="7">
    <location>
        <begin position="988"/>
        <end position="1011"/>
    </location>
</feature>
<dbReference type="SUPFAM" id="SSF48403">
    <property type="entry name" value="Ankyrin repeat"/>
    <property type="match status" value="1"/>
</dbReference>
<name>A0A4Z0YWT6_9PEZI</name>
<keyword evidence="2 7" id="KW-0812">Transmembrane</keyword>
<evidence type="ECO:0000256" key="1">
    <source>
        <dbReference type="ARBA" id="ARBA00004141"/>
    </source>
</evidence>
<evidence type="ECO:0000313" key="9">
    <source>
        <dbReference type="Proteomes" id="UP000297716"/>
    </source>
</evidence>
<dbReference type="Pfam" id="PF13637">
    <property type="entry name" value="Ank_4"/>
    <property type="match status" value="1"/>
</dbReference>
<keyword evidence="5" id="KW-0040">ANK repeat</keyword>
<feature type="repeat" description="ANK" evidence="5">
    <location>
        <begin position="258"/>
        <end position="290"/>
    </location>
</feature>
<feature type="repeat" description="ANK" evidence="5">
    <location>
        <begin position="50"/>
        <end position="82"/>
    </location>
</feature>
<feature type="compositionally biased region" description="Basic and acidic residues" evidence="6">
    <location>
        <begin position="518"/>
        <end position="542"/>
    </location>
</feature>
<reference evidence="8 9" key="1">
    <citation type="submission" date="2019-03" db="EMBL/GenBank/DDBJ databases">
        <title>Draft genome sequence of Xylaria hypoxylon DSM 108379, a ubiquitous saprotrophic-parasitic fungi on hardwood.</title>
        <authorList>
            <person name="Buettner E."/>
            <person name="Leonhardt S."/>
            <person name="Gebauer A.M."/>
            <person name="Liers C."/>
            <person name="Hofrichter M."/>
            <person name="Kellner H."/>
        </authorList>
    </citation>
    <scope>NUCLEOTIDE SEQUENCE [LARGE SCALE GENOMIC DNA]</scope>
    <source>
        <strain evidence="8 9">DSM 108379</strain>
    </source>
</reference>
<dbReference type="AlphaFoldDB" id="A0A4Z0YWT6"/>
<protein>
    <submittedName>
        <fullName evidence="8">Uncharacterized protein</fullName>
    </submittedName>
</protein>
<proteinExistence type="predicted"/>
<dbReference type="Pfam" id="PF00023">
    <property type="entry name" value="Ank"/>
    <property type="match status" value="1"/>
</dbReference>
<feature type="region of interest" description="Disordered" evidence="6">
    <location>
        <begin position="473"/>
        <end position="582"/>
    </location>
</feature>
<feature type="compositionally biased region" description="Polar residues" evidence="6">
    <location>
        <begin position="558"/>
        <end position="577"/>
    </location>
</feature>
<dbReference type="InterPro" id="IPR045863">
    <property type="entry name" value="CorA_TM1_TM2"/>
</dbReference>
<comment type="caution">
    <text evidence="8">The sequence shown here is derived from an EMBL/GenBank/DDBJ whole genome shotgun (WGS) entry which is preliminary data.</text>
</comment>
<feature type="region of interest" description="Disordered" evidence="6">
    <location>
        <begin position="1037"/>
        <end position="1173"/>
    </location>
</feature>
<evidence type="ECO:0000313" key="8">
    <source>
        <dbReference type="EMBL" id="TGJ83650.1"/>
    </source>
</evidence>
<sequence>MSSPRVSVASIQPDPRHLRIIAASAQANEARVRDILSEEPPWVSTTDLDALRQALQKVAARGKLSIVRLLIEHGADVNPKRDTEIPALVKAAEAGNVAVVSELLAHNADPNARNRSGQTALFIASIKGHNKVVEALANGRADVNAKDKEGRSPLLYLASEKKIKAKWTTETLHLLHRHGADTEVIDQIGRTPLLWAATNRNIELARFLLENRANVSAANNRGRTALHLSAESSDEEHRDDMVKLLLSHNANPEATSDGGWTPLHNAAQSGYLSTVALLLETKAKVNAELSNGMTPLHWAAFNGFEDIVRLLLTRPDVNTSLKDGFDRTPMLCAAEKHHTGIVQLLSPARTANRLTAIEERACKAFEATVVDFGQFEKKQLVSKPSVYDLLYGWNDELNKPRVSTLTKNLHYKPDFRWIHLPANNIAWVETLLAKSFIEAGHRDIESFKALEKCFDQEHRGPFAHAHFMRPFCHRIPSPRRDVPDKKEEKPLTTLSEDPSELSTKPSQDGDASISRNSSDVHDNIATKPETKKKGKGEQIAERHPKKSKRAKGPPGNPPQRQDSVASAGSGKPSTSLPWDTPRHAASHGKIVLFMPFLHYETDEKRRKMSDAIRCVHERKQRIDPPSRDSLLFEAYLNSTPPLHPRRTLDQFFYHGIDTSARDTDQVVYRFCKRYGIDEKVFMVDQLWLWVIGKDLVITSFPQRWDQPKNDPLNVLDGIIEETNAKTRPPIESVYDLAMLITSRCSGMFDRNRLDDQNYQFLDMFEASIGVVTDRESRLFSRFNRASAQSAQWLQRHRRRRTNQSFLNMGYEHADKDIADQFPDALLDIGVETSLLAEIKDIRDELNIIMGILDAQLQTVVYLEGFVTEEVRGEGSRRTTDAVVSEVRRRAGEQKRSLDAKQKDVSRMDRQALSLYDGLTDLLDLKQKHSNALEARFAGDQAVIAAKQGQTIMVFTIVTIVFLPLSFIASFFAINFVEWGDGIPLSIPYVSKYLFGIGFAISIPLVALAFTVQDISNKAINLLARARGVFGDSYGPARAKKKRARHDDDDDDDDVYPNADPPALKKALTREKSDFPKPSFSSRREDYYQPPPSRRGDLDSNQYDSNKAWLRPSFHSRERSDEYHGHRRLSPVSPTDRRRSANGNNITWAAPPGGVASGTRPRGLSQDLESGRLP</sequence>
<keyword evidence="9" id="KW-1185">Reference proteome</keyword>
<evidence type="ECO:0000256" key="4">
    <source>
        <dbReference type="ARBA" id="ARBA00023136"/>
    </source>
</evidence>
<dbReference type="SUPFAM" id="SSF144083">
    <property type="entry name" value="Magnesium transport protein CorA, transmembrane region"/>
    <property type="match status" value="1"/>
</dbReference>
<evidence type="ECO:0000256" key="3">
    <source>
        <dbReference type="ARBA" id="ARBA00022989"/>
    </source>
</evidence>